<dbReference type="PANTHER" id="PTHR42919:SF8">
    <property type="entry name" value="N-ALPHA-ACETYLTRANSFERASE 50"/>
    <property type="match status" value="1"/>
</dbReference>
<organism evidence="3 4">
    <name type="scientific">Vagococcus fluvialis</name>
    <dbReference type="NCBI Taxonomy" id="2738"/>
    <lineage>
        <taxon>Bacteria</taxon>
        <taxon>Bacillati</taxon>
        <taxon>Bacillota</taxon>
        <taxon>Bacilli</taxon>
        <taxon>Lactobacillales</taxon>
        <taxon>Enterococcaceae</taxon>
        <taxon>Vagococcus</taxon>
    </lineage>
</organism>
<evidence type="ECO:0000256" key="2">
    <source>
        <dbReference type="ARBA" id="ARBA00023315"/>
    </source>
</evidence>
<protein>
    <submittedName>
        <fullName evidence="3">Uncharacterized protein</fullName>
    </submittedName>
</protein>
<name>A0A369AXG1_9ENTE</name>
<reference evidence="3 4" key="1">
    <citation type="submission" date="2017-05" db="EMBL/GenBank/DDBJ databases">
        <title>Vagococcus spp. assemblies.</title>
        <authorList>
            <person name="Gulvik C.A."/>
        </authorList>
    </citation>
    <scope>NUCLEOTIDE SEQUENCE [LARGE SCALE GENOMIC DNA]</scope>
    <source>
        <strain evidence="3 4">NCFB 2497</strain>
    </source>
</reference>
<dbReference type="GeneID" id="63146058"/>
<dbReference type="InterPro" id="IPR016181">
    <property type="entry name" value="Acyl_CoA_acyltransferase"/>
</dbReference>
<evidence type="ECO:0000313" key="4">
    <source>
        <dbReference type="Proteomes" id="UP000288197"/>
    </source>
</evidence>
<dbReference type="EMBL" id="NGJX01000004">
    <property type="protein sequence ID" value="RSU02683.1"/>
    <property type="molecule type" value="Genomic_DNA"/>
</dbReference>
<evidence type="ECO:0000256" key="1">
    <source>
        <dbReference type="ARBA" id="ARBA00022679"/>
    </source>
</evidence>
<keyword evidence="4" id="KW-1185">Reference proteome</keyword>
<dbReference type="GO" id="GO:0008080">
    <property type="term" value="F:N-acetyltransferase activity"/>
    <property type="evidence" value="ECO:0007669"/>
    <property type="project" value="TreeGrafter"/>
</dbReference>
<dbReference type="GO" id="GO:0031415">
    <property type="term" value="C:NatA complex"/>
    <property type="evidence" value="ECO:0007669"/>
    <property type="project" value="TreeGrafter"/>
</dbReference>
<keyword evidence="1" id="KW-0808">Transferase</keyword>
<evidence type="ECO:0000313" key="3">
    <source>
        <dbReference type="EMBL" id="RSU02683.1"/>
    </source>
</evidence>
<keyword evidence="2" id="KW-0012">Acyltransferase</keyword>
<sequence length="138" mass="15932">MIEEMSLKENQQQIIKILEAHQNEVFQINSSPTESLSFAYTKDGCYLGGITGKLTGNRLHISLLAVKKEKRHLNIGTKLVKRVEEIAVKRECLYLTVNTQDFQGLRFYQNNGFEVFGELVDCPFEGTTKYYLRKKLPR</sequence>
<dbReference type="PROSITE" id="PS51186">
    <property type="entry name" value="GNAT"/>
    <property type="match status" value="1"/>
</dbReference>
<dbReference type="InterPro" id="IPR051556">
    <property type="entry name" value="N-term/lysine_N-AcTrnsfr"/>
</dbReference>
<gene>
    <name evidence="3" type="ORF">CBF32_05290</name>
</gene>
<dbReference type="OrthoDB" id="9787920at2"/>
<comment type="caution">
    <text evidence="3">The sequence shown here is derived from an EMBL/GenBank/DDBJ whole genome shotgun (WGS) entry which is preliminary data.</text>
</comment>
<dbReference type="GO" id="GO:0007064">
    <property type="term" value="P:mitotic sister chromatid cohesion"/>
    <property type="evidence" value="ECO:0007669"/>
    <property type="project" value="TreeGrafter"/>
</dbReference>
<proteinExistence type="predicted"/>
<dbReference type="PANTHER" id="PTHR42919">
    <property type="entry name" value="N-ALPHA-ACETYLTRANSFERASE"/>
    <property type="match status" value="1"/>
</dbReference>
<dbReference type="RefSeq" id="WP_114289256.1">
    <property type="nucleotide sequence ID" value="NZ_JBMAKV010000002.1"/>
</dbReference>
<dbReference type="AlphaFoldDB" id="A0A369AXG1"/>
<dbReference type="InterPro" id="IPR000182">
    <property type="entry name" value="GNAT_dom"/>
</dbReference>
<dbReference type="Proteomes" id="UP000288197">
    <property type="component" value="Unassembled WGS sequence"/>
</dbReference>
<dbReference type="SUPFAM" id="SSF55729">
    <property type="entry name" value="Acyl-CoA N-acyltransferases (Nat)"/>
    <property type="match status" value="1"/>
</dbReference>
<accession>A0A369AXG1</accession>
<dbReference type="Gene3D" id="3.40.630.30">
    <property type="match status" value="1"/>
</dbReference>
<dbReference type="CDD" id="cd04301">
    <property type="entry name" value="NAT_SF"/>
    <property type="match status" value="1"/>
</dbReference>
<dbReference type="Pfam" id="PF00583">
    <property type="entry name" value="Acetyltransf_1"/>
    <property type="match status" value="1"/>
</dbReference>